<dbReference type="Proteomes" id="UP000636010">
    <property type="component" value="Unassembled WGS sequence"/>
</dbReference>
<protein>
    <submittedName>
        <fullName evidence="1">Uncharacterized protein</fullName>
    </submittedName>
</protein>
<reference evidence="2" key="1">
    <citation type="journal article" date="2019" name="Int. J. Syst. Evol. Microbiol.">
        <title>The Global Catalogue of Microorganisms (GCM) 10K type strain sequencing project: providing services to taxonomists for standard genome sequencing and annotation.</title>
        <authorList>
            <consortium name="The Broad Institute Genomics Platform"/>
            <consortium name="The Broad Institute Genome Sequencing Center for Infectious Disease"/>
            <person name="Wu L."/>
            <person name="Ma J."/>
        </authorList>
    </citation>
    <scope>NUCLEOTIDE SEQUENCE [LARGE SCALE GENOMIC DNA]</scope>
    <source>
        <strain evidence="2">CGMCC 1.10832</strain>
    </source>
</reference>
<accession>A0ABQ1M503</accession>
<evidence type="ECO:0000313" key="1">
    <source>
        <dbReference type="EMBL" id="GGC35127.1"/>
    </source>
</evidence>
<gene>
    <name evidence="1" type="ORF">GCM10011506_20600</name>
</gene>
<organism evidence="1 2">
    <name type="scientific">Marivirga lumbricoides</name>
    <dbReference type="NCBI Taxonomy" id="1046115"/>
    <lineage>
        <taxon>Bacteria</taxon>
        <taxon>Pseudomonadati</taxon>
        <taxon>Bacteroidota</taxon>
        <taxon>Cytophagia</taxon>
        <taxon>Cytophagales</taxon>
        <taxon>Marivirgaceae</taxon>
        <taxon>Marivirga</taxon>
    </lineage>
</organism>
<dbReference type="EMBL" id="BMEC01000006">
    <property type="protein sequence ID" value="GGC35127.1"/>
    <property type="molecule type" value="Genomic_DNA"/>
</dbReference>
<comment type="caution">
    <text evidence="1">The sequence shown here is derived from an EMBL/GenBank/DDBJ whole genome shotgun (WGS) entry which is preliminary data.</text>
</comment>
<name>A0ABQ1M503_9BACT</name>
<proteinExistence type="predicted"/>
<sequence>MIITSIFQKRSYLIWNEVKTGLDKHDFTIFTMADRIAKVGDLFAPVLERAVVIEEVLEKLDNSD</sequence>
<dbReference type="RefSeq" id="WP_188463032.1">
    <property type="nucleotide sequence ID" value="NZ_BAABHU010000006.1"/>
</dbReference>
<evidence type="ECO:0000313" key="2">
    <source>
        <dbReference type="Proteomes" id="UP000636010"/>
    </source>
</evidence>
<keyword evidence="2" id="KW-1185">Reference proteome</keyword>